<dbReference type="RefSeq" id="WP_036008133.1">
    <property type="nucleotide sequence ID" value="NZ_CADFGU010000001.1"/>
</dbReference>
<dbReference type="Proteomes" id="UP000033618">
    <property type="component" value="Unassembled WGS sequence"/>
</dbReference>
<evidence type="ECO:0000313" key="2">
    <source>
        <dbReference type="Proteomes" id="UP000033618"/>
    </source>
</evidence>
<sequence length="81" mass="9768">MREIPVPADQQQHFAEHCHKDGLHPDGFDVRAYSEDERAESLEMAVWINSREYKYATPLRQYEWIPRFFADLNRDTRKWDG</sequence>
<gene>
    <name evidence="1" type="ORF">WM40_16795</name>
</gene>
<organism evidence="1 2">
    <name type="scientific">Robbsia andropogonis</name>
    <dbReference type="NCBI Taxonomy" id="28092"/>
    <lineage>
        <taxon>Bacteria</taxon>
        <taxon>Pseudomonadati</taxon>
        <taxon>Pseudomonadota</taxon>
        <taxon>Betaproteobacteria</taxon>
        <taxon>Burkholderiales</taxon>
        <taxon>Burkholderiaceae</taxon>
        <taxon>Robbsia</taxon>
    </lineage>
</organism>
<dbReference type="EMBL" id="LAQU01000019">
    <property type="protein sequence ID" value="KKB62480.1"/>
    <property type="molecule type" value="Genomic_DNA"/>
</dbReference>
<name>A0A0F5JXP4_9BURK</name>
<reference evidence="1 2" key="1">
    <citation type="submission" date="2015-03" db="EMBL/GenBank/DDBJ databases">
        <title>Draft Genome Sequence of Burkholderia andropogonis type strain ICMP2807, isolated from Sorghum bicolor.</title>
        <authorList>
            <person name="Lopes-Santos L."/>
            <person name="Castro D.B."/>
            <person name="Ottoboni L.M."/>
            <person name="Park D."/>
            <person name="Weirc B.S."/>
            <person name="Destefano S.A."/>
        </authorList>
    </citation>
    <scope>NUCLEOTIDE SEQUENCE [LARGE SCALE GENOMIC DNA]</scope>
    <source>
        <strain evidence="1 2">ICMP2807</strain>
    </source>
</reference>
<dbReference type="PATRIC" id="fig|28092.6.peg.3950"/>
<accession>A0A0F5JXP4</accession>
<proteinExistence type="predicted"/>
<protein>
    <submittedName>
        <fullName evidence="1">Uncharacterized protein</fullName>
    </submittedName>
</protein>
<comment type="caution">
    <text evidence="1">The sequence shown here is derived from an EMBL/GenBank/DDBJ whole genome shotgun (WGS) entry which is preliminary data.</text>
</comment>
<keyword evidence="2" id="KW-1185">Reference proteome</keyword>
<dbReference type="AlphaFoldDB" id="A0A0F5JXP4"/>
<evidence type="ECO:0000313" key="1">
    <source>
        <dbReference type="EMBL" id="KKB62480.1"/>
    </source>
</evidence>